<dbReference type="EMBL" id="GG745354">
    <property type="protein sequence ID" value="KNE67700.1"/>
    <property type="molecule type" value="Genomic_DNA"/>
</dbReference>
<protein>
    <submittedName>
        <fullName evidence="2">Uncharacterized protein</fullName>
    </submittedName>
</protein>
<dbReference type="AlphaFoldDB" id="A0A0L0SZ61"/>
<evidence type="ECO:0000313" key="3">
    <source>
        <dbReference type="Proteomes" id="UP000054350"/>
    </source>
</evidence>
<sequence>MNLFLQSALPKSSTFMMLATMSVTQMLVCLLAVLVMLFALILPVQPASMAVASKFKITTSQATWGSACAVVGSRLFMFGGSLGDTGSLTDTTTTCGIYSIDINRTITTGAASDLQMHGLLDSEDPDYGFRNQIAFVRLNGQVFLIGGRYNNSVGEALKGDFTVEVAYLFDATTGESKRPDSKAGIPYHSSIQASAAIYDKSAPFIYMFGGYKDKNLTVENTLTVIQGSDGRVISSNLDTSEMDGRGLASLGRFNASHQVISGGTLNGRKEGDVLDDQWLFSYQPFLFTRLPHSMANARYLHQSVGYKNRYLIHVGGASPAKQYELVEYVDLKSSQVKIGTIDNPSMGPKSLASGCMHMEGDVIIYMGGFEPTENDVLAAFVNLLLVQANDSDGTLKFRWVTGTGVPTAATPSNGTVAKMTPTPEPEPSNAVAVGERAGL</sequence>
<dbReference type="VEuPathDB" id="FungiDB:AMAG_12434"/>
<keyword evidence="3" id="KW-1185">Reference proteome</keyword>
<dbReference type="OrthoDB" id="10497907at2759"/>
<dbReference type="Gene3D" id="2.120.10.80">
    <property type="entry name" value="Kelch-type beta propeller"/>
    <property type="match status" value="2"/>
</dbReference>
<gene>
    <name evidence="2" type="ORF">AMAG_12434</name>
</gene>
<evidence type="ECO:0000313" key="2">
    <source>
        <dbReference type="EMBL" id="KNE67700.1"/>
    </source>
</evidence>
<feature type="region of interest" description="Disordered" evidence="1">
    <location>
        <begin position="410"/>
        <end position="439"/>
    </location>
</feature>
<organism evidence="2 3">
    <name type="scientific">Allomyces macrogynus (strain ATCC 38327)</name>
    <name type="common">Allomyces javanicus var. macrogynus</name>
    <dbReference type="NCBI Taxonomy" id="578462"/>
    <lineage>
        <taxon>Eukaryota</taxon>
        <taxon>Fungi</taxon>
        <taxon>Fungi incertae sedis</taxon>
        <taxon>Blastocladiomycota</taxon>
        <taxon>Blastocladiomycetes</taxon>
        <taxon>Blastocladiales</taxon>
        <taxon>Blastocladiaceae</taxon>
        <taxon>Allomyces</taxon>
    </lineage>
</organism>
<evidence type="ECO:0000256" key="1">
    <source>
        <dbReference type="SAM" id="MobiDB-lite"/>
    </source>
</evidence>
<proteinExistence type="predicted"/>
<dbReference type="InterPro" id="IPR015915">
    <property type="entry name" value="Kelch-typ_b-propeller"/>
</dbReference>
<dbReference type="Proteomes" id="UP000054350">
    <property type="component" value="Unassembled WGS sequence"/>
</dbReference>
<dbReference type="SUPFAM" id="SSF117281">
    <property type="entry name" value="Kelch motif"/>
    <property type="match status" value="1"/>
</dbReference>
<reference evidence="2 3" key="1">
    <citation type="submission" date="2009-11" db="EMBL/GenBank/DDBJ databases">
        <title>Annotation of Allomyces macrogynus ATCC 38327.</title>
        <authorList>
            <consortium name="The Broad Institute Genome Sequencing Platform"/>
            <person name="Russ C."/>
            <person name="Cuomo C."/>
            <person name="Burger G."/>
            <person name="Gray M.W."/>
            <person name="Holland P.W.H."/>
            <person name="King N."/>
            <person name="Lang F.B.F."/>
            <person name="Roger A.J."/>
            <person name="Ruiz-Trillo I."/>
            <person name="Young S.K."/>
            <person name="Zeng Q."/>
            <person name="Gargeya S."/>
            <person name="Fitzgerald M."/>
            <person name="Haas B."/>
            <person name="Abouelleil A."/>
            <person name="Alvarado L."/>
            <person name="Arachchi H.M."/>
            <person name="Berlin A."/>
            <person name="Chapman S.B."/>
            <person name="Gearin G."/>
            <person name="Goldberg J."/>
            <person name="Griggs A."/>
            <person name="Gujja S."/>
            <person name="Hansen M."/>
            <person name="Heiman D."/>
            <person name="Howarth C."/>
            <person name="Larimer J."/>
            <person name="Lui A."/>
            <person name="MacDonald P.J.P."/>
            <person name="McCowen C."/>
            <person name="Montmayeur A."/>
            <person name="Murphy C."/>
            <person name="Neiman D."/>
            <person name="Pearson M."/>
            <person name="Priest M."/>
            <person name="Roberts A."/>
            <person name="Saif S."/>
            <person name="Shea T."/>
            <person name="Sisk P."/>
            <person name="Stolte C."/>
            <person name="Sykes S."/>
            <person name="Wortman J."/>
            <person name="Nusbaum C."/>
            <person name="Birren B."/>
        </authorList>
    </citation>
    <scope>NUCLEOTIDE SEQUENCE [LARGE SCALE GENOMIC DNA]</scope>
    <source>
        <strain evidence="2 3">ATCC 38327</strain>
    </source>
</reference>
<name>A0A0L0SZ61_ALLM3</name>
<accession>A0A0L0SZ61</accession>
<reference evidence="3" key="2">
    <citation type="submission" date="2009-11" db="EMBL/GenBank/DDBJ databases">
        <title>The Genome Sequence of Allomyces macrogynus strain ATCC 38327.</title>
        <authorList>
            <consortium name="The Broad Institute Genome Sequencing Platform"/>
            <person name="Russ C."/>
            <person name="Cuomo C."/>
            <person name="Shea T."/>
            <person name="Young S.K."/>
            <person name="Zeng Q."/>
            <person name="Koehrsen M."/>
            <person name="Haas B."/>
            <person name="Borodovsky M."/>
            <person name="Guigo R."/>
            <person name="Alvarado L."/>
            <person name="Berlin A."/>
            <person name="Borenstein D."/>
            <person name="Chen Z."/>
            <person name="Engels R."/>
            <person name="Freedman E."/>
            <person name="Gellesch M."/>
            <person name="Goldberg J."/>
            <person name="Griggs A."/>
            <person name="Gujja S."/>
            <person name="Heiman D."/>
            <person name="Hepburn T."/>
            <person name="Howarth C."/>
            <person name="Jen D."/>
            <person name="Larson L."/>
            <person name="Lewis B."/>
            <person name="Mehta T."/>
            <person name="Park D."/>
            <person name="Pearson M."/>
            <person name="Roberts A."/>
            <person name="Saif S."/>
            <person name="Shenoy N."/>
            <person name="Sisk P."/>
            <person name="Stolte C."/>
            <person name="Sykes S."/>
            <person name="Walk T."/>
            <person name="White J."/>
            <person name="Yandava C."/>
            <person name="Burger G."/>
            <person name="Gray M.W."/>
            <person name="Holland P.W.H."/>
            <person name="King N."/>
            <person name="Lang F.B.F."/>
            <person name="Roger A.J."/>
            <person name="Ruiz-Trillo I."/>
            <person name="Lander E."/>
            <person name="Nusbaum C."/>
        </authorList>
    </citation>
    <scope>NUCLEOTIDE SEQUENCE [LARGE SCALE GENOMIC DNA]</scope>
    <source>
        <strain evidence="3">ATCC 38327</strain>
    </source>
</reference>